<keyword evidence="2" id="KW-1185">Reference proteome</keyword>
<comment type="caution">
    <text evidence="1">The sequence shown here is derived from an EMBL/GenBank/DDBJ whole genome shotgun (WGS) entry which is preliminary data.</text>
</comment>
<dbReference type="SUPFAM" id="SSF55931">
    <property type="entry name" value="Glutamine synthetase/guanido kinase"/>
    <property type="match status" value="1"/>
</dbReference>
<dbReference type="PANTHER" id="PTHR36510:SF3">
    <property type="entry name" value="CONSERVED PROTEIN"/>
    <property type="match status" value="1"/>
</dbReference>
<evidence type="ECO:0000313" key="1">
    <source>
        <dbReference type="EMBL" id="MFC4356485.1"/>
    </source>
</evidence>
<dbReference type="EMBL" id="JBHSDS010000001">
    <property type="protein sequence ID" value="MFC4356485.1"/>
    <property type="molecule type" value="Genomic_DNA"/>
</dbReference>
<dbReference type="AlphaFoldDB" id="A0ABD5P6Y7"/>
<evidence type="ECO:0000313" key="2">
    <source>
        <dbReference type="Proteomes" id="UP001595921"/>
    </source>
</evidence>
<dbReference type="Proteomes" id="UP001595921">
    <property type="component" value="Unassembled WGS sequence"/>
</dbReference>
<reference evidence="1 2" key="1">
    <citation type="journal article" date="2019" name="Int. J. Syst. Evol. Microbiol.">
        <title>The Global Catalogue of Microorganisms (GCM) 10K type strain sequencing project: providing services to taxonomists for standard genome sequencing and annotation.</title>
        <authorList>
            <consortium name="The Broad Institute Genomics Platform"/>
            <consortium name="The Broad Institute Genome Sequencing Center for Infectious Disease"/>
            <person name="Wu L."/>
            <person name="Ma J."/>
        </authorList>
    </citation>
    <scope>NUCLEOTIDE SEQUENCE [LARGE SCALE GENOMIC DNA]</scope>
    <source>
        <strain evidence="1 2">CGMCC 1.12553</strain>
    </source>
</reference>
<dbReference type="InterPro" id="IPR014746">
    <property type="entry name" value="Gln_synth/guanido_kin_cat_dom"/>
</dbReference>
<evidence type="ECO:0008006" key="3">
    <source>
        <dbReference type="Google" id="ProtNLM"/>
    </source>
</evidence>
<gene>
    <name evidence="1" type="ORF">ACFO0N_00815</name>
</gene>
<name>A0ABD5P6Y7_9EURY</name>
<proteinExistence type="predicted"/>
<dbReference type="Pfam" id="PF04107">
    <property type="entry name" value="GCS2"/>
    <property type="match status" value="1"/>
</dbReference>
<dbReference type="RefSeq" id="WP_267624838.1">
    <property type="nucleotide sequence ID" value="NZ_JAODIW010000010.1"/>
</dbReference>
<dbReference type="Gene3D" id="3.30.590.20">
    <property type="match status" value="1"/>
</dbReference>
<dbReference type="PANTHER" id="PTHR36510">
    <property type="entry name" value="GLUTAMATE--CYSTEINE LIGASE 2-RELATED"/>
    <property type="match status" value="1"/>
</dbReference>
<accession>A0ABD5P6Y7</accession>
<protein>
    <recommendedName>
        <fullName evidence="3">Gamma-glutamyl:cysteine ligase YbdK, ATP-grasp superfamily</fullName>
    </recommendedName>
</protein>
<dbReference type="InterPro" id="IPR006336">
    <property type="entry name" value="GCS2"/>
</dbReference>
<sequence length="512" mass="56735">MAEDLAGRVRTVLDVDAEEFQREAEADAEVVKAGLRDGAFDNHQSIIGLEYEFYAVDDGRWADEADAERRYSLMRVPRRLLELIGFEKELGLHNAEMTTSPQPFNPYGLRAQENEVLARLSTALDCTAAEGMRLVSDALWTVPPAGETARGYLTDSVVDDGVAIATNMSDAVRYHAMANGRGDDEFSVEAPHVDLSADTVMPESLITSIQPHFQMAHAADLPTYFNYAVRIAGPLLALGVSSPFFPPDLYEDGVDAETLLADAWDENRVAVFESVLNTATGQDKVAFPEDLSTVEEAVDRVVEDEIFVPMPVERAGDRFDDDFATLRMKHGTYWRWVRPVFGGASRSAANARIEFRPIPAQPTVRDSMAFQAAFAGLMQSLVRRQHPVVDQEWETARENFYAAMRNGLNSGQRWITNDGQETTDLVAVYDDILAHAADGLKSAGCSAAEAERYVAPLQARVETARTPADWKREQVKSRLADGDDFETAVTGMQRTYVERQTETLLDGSFADW</sequence>
<dbReference type="InterPro" id="IPR050141">
    <property type="entry name" value="GCL_type2/YbdK_subfam"/>
</dbReference>
<organism evidence="1 2">
    <name type="scientific">Halobium salinum</name>
    <dbReference type="NCBI Taxonomy" id="1364940"/>
    <lineage>
        <taxon>Archaea</taxon>
        <taxon>Methanobacteriati</taxon>
        <taxon>Methanobacteriota</taxon>
        <taxon>Stenosarchaea group</taxon>
        <taxon>Halobacteria</taxon>
        <taxon>Halobacteriales</taxon>
        <taxon>Haloferacaceae</taxon>
        <taxon>Halobium</taxon>
    </lineage>
</organism>